<dbReference type="Proteomes" id="UP000077763">
    <property type="component" value="Unassembled WGS sequence"/>
</dbReference>
<reference evidence="2 3" key="1">
    <citation type="submission" date="2016-03" db="EMBL/GenBank/DDBJ databases">
        <authorList>
            <person name="Ploux O."/>
        </authorList>
    </citation>
    <scope>NUCLEOTIDE SEQUENCE [LARGE SCALE GENOMIC DNA]</scope>
    <source>
        <strain evidence="2 3">R-45371</strain>
    </source>
</reference>
<dbReference type="RefSeq" id="WP_064038309.1">
    <property type="nucleotide sequence ID" value="NZ_LUUH01000086.1"/>
</dbReference>
<evidence type="ECO:0000256" key="1">
    <source>
        <dbReference type="SAM" id="SignalP"/>
    </source>
</evidence>
<name>A0A177LZF2_METMH</name>
<evidence type="ECO:0000313" key="3">
    <source>
        <dbReference type="Proteomes" id="UP000077763"/>
    </source>
</evidence>
<sequence length="132" mass="14721">MRNLLITMLLLFPTLAAAQNDAFKNMDKAQMQQMMQQMKTMQNCVKNIDRADMQAFQAQAKQMSAEVKSLCAAGKRDEAMARAMEFGKDVSANKAMQQMKQCGEGITETMPLLPDVTHGQNQPGSPRHVCDH</sequence>
<accession>A0A177LZF2</accession>
<dbReference type="AlphaFoldDB" id="A0A177LZF2"/>
<gene>
    <name evidence="2" type="ORF">A1353_21720</name>
</gene>
<protein>
    <submittedName>
        <fullName evidence="2">Uncharacterized protein</fullName>
    </submittedName>
</protein>
<dbReference type="EMBL" id="LUUH01000086">
    <property type="protein sequence ID" value="OAH98845.1"/>
    <property type="molecule type" value="Genomic_DNA"/>
</dbReference>
<feature type="chain" id="PRO_5008067473" evidence="1">
    <location>
        <begin position="19"/>
        <end position="132"/>
    </location>
</feature>
<evidence type="ECO:0000313" key="2">
    <source>
        <dbReference type="EMBL" id="OAH98845.1"/>
    </source>
</evidence>
<proteinExistence type="predicted"/>
<keyword evidence="1" id="KW-0732">Signal</keyword>
<comment type="caution">
    <text evidence="2">The sequence shown here is derived from an EMBL/GenBank/DDBJ whole genome shotgun (WGS) entry which is preliminary data.</text>
</comment>
<feature type="signal peptide" evidence="1">
    <location>
        <begin position="1"/>
        <end position="18"/>
    </location>
</feature>
<organism evidence="2 3">
    <name type="scientific">Methylomonas methanica</name>
    <dbReference type="NCBI Taxonomy" id="421"/>
    <lineage>
        <taxon>Bacteria</taxon>
        <taxon>Pseudomonadati</taxon>
        <taxon>Pseudomonadota</taxon>
        <taxon>Gammaproteobacteria</taxon>
        <taxon>Methylococcales</taxon>
        <taxon>Methylococcaceae</taxon>
        <taxon>Methylomonas</taxon>
    </lineage>
</organism>